<evidence type="ECO:0000256" key="3">
    <source>
        <dbReference type="ARBA" id="ARBA00005022"/>
    </source>
</evidence>
<dbReference type="Gene3D" id="3.60.130.10">
    <property type="entry name" value="Clavaminate synthase-like"/>
    <property type="match status" value="1"/>
</dbReference>
<dbReference type="Proteomes" id="UP000549394">
    <property type="component" value="Unassembled WGS sequence"/>
</dbReference>
<dbReference type="FunFam" id="3.30.2020.30:FF:000002">
    <property type="entry name" value="Putative gamma-butyrobetaine dioxygenase"/>
    <property type="match status" value="1"/>
</dbReference>
<reference evidence="12 13" key="1">
    <citation type="submission" date="2020-08" db="EMBL/GenBank/DDBJ databases">
        <authorList>
            <person name="Hejnol A."/>
        </authorList>
    </citation>
    <scope>NUCLEOTIDE SEQUENCE [LARGE SCALE GENOMIC DNA]</scope>
</reference>
<dbReference type="CDD" id="cd00250">
    <property type="entry name" value="CAS_like"/>
    <property type="match status" value="1"/>
</dbReference>
<name>A0A7I8WBQ5_9ANNE</name>
<comment type="pathway">
    <text evidence="3">Amine and polyamine biosynthesis; carnitine biosynthesis.</text>
</comment>
<dbReference type="FunFam" id="3.60.130.10:FF:000001">
    <property type="entry name" value="Trimethyllysine dioxygenase, mitochondrial"/>
    <property type="match status" value="1"/>
</dbReference>
<evidence type="ECO:0000256" key="5">
    <source>
        <dbReference type="ARBA" id="ARBA00022723"/>
    </source>
</evidence>
<keyword evidence="6" id="KW-0124">Carnitine biosynthesis</keyword>
<evidence type="ECO:0000313" key="13">
    <source>
        <dbReference type="Proteomes" id="UP000549394"/>
    </source>
</evidence>
<dbReference type="UniPathway" id="UPA00118"/>
<comment type="cofactor">
    <cofactor evidence="2">
        <name>L-ascorbate</name>
        <dbReference type="ChEBI" id="CHEBI:38290"/>
    </cofactor>
</comment>
<keyword evidence="7" id="KW-0223">Dioxygenase</keyword>
<sequence>MSSNSGQIENFKLVRADIQDRFISVTWSSGSKSLFPCVWLRDNCQSQDCFHPSTKSRLLTLDNIDTDEIPTNVKINCNNELEIVWKNNHVSLYKAEWLDKRRFEEDARKKRLTWLGTDMELWGSEMKNKVPVQQFQKILDDDNELYLWLRHLEKYGLVLIKDAPREVGQLNKLGQRVFFLRKTHYGETFQVKVKADPNNAAYTTGILNLHIDQCYYDYTPGVQMLHCIENEAEGGESEFCDGFHVVNQLKERFAEYFNILKSVDLDFMDIGTENNRKFHKIHRCPTICTNHKGEILKIMFNNAIRDSHIDCDAETALKIYESLKVFHKLLNDERNKISFKLKPGEIVCFHNFRVLHGRKAFKSNRNRHLEGAYIDWDEIHDKMRVLRSELNN</sequence>
<dbReference type="EMBL" id="CAJFCJ010000028">
    <property type="protein sequence ID" value="CAD5125558.1"/>
    <property type="molecule type" value="Genomic_DNA"/>
</dbReference>
<evidence type="ECO:0000313" key="12">
    <source>
        <dbReference type="EMBL" id="CAD5125558.1"/>
    </source>
</evidence>
<comment type="similarity">
    <text evidence="4">Belongs to the gamma-BBH/TMLD family.</text>
</comment>
<dbReference type="GO" id="GO:0046872">
    <property type="term" value="F:metal ion binding"/>
    <property type="evidence" value="ECO:0007669"/>
    <property type="project" value="UniProtKB-KW"/>
</dbReference>
<dbReference type="InterPro" id="IPR042098">
    <property type="entry name" value="TauD-like_sf"/>
</dbReference>
<feature type="domain" description="TauD/TfdA-like" evidence="10">
    <location>
        <begin position="134"/>
        <end position="373"/>
    </location>
</feature>
<evidence type="ECO:0000259" key="11">
    <source>
        <dbReference type="Pfam" id="PF06155"/>
    </source>
</evidence>
<dbReference type="PANTHER" id="PTHR10696">
    <property type="entry name" value="GAMMA-BUTYROBETAINE HYDROXYLASE-RELATED"/>
    <property type="match status" value="1"/>
</dbReference>
<evidence type="ECO:0000256" key="4">
    <source>
        <dbReference type="ARBA" id="ARBA00008654"/>
    </source>
</evidence>
<dbReference type="AlphaFoldDB" id="A0A7I8WBQ5"/>
<dbReference type="Gene3D" id="3.30.2020.30">
    <property type="match status" value="1"/>
</dbReference>
<comment type="caution">
    <text evidence="12">The sequence shown here is derived from an EMBL/GenBank/DDBJ whole genome shotgun (WGS) entry which is preliminary data.</text>
</comment>
<dbReference type="GO" id="GO:0005739">
    <property type="term" value="C:mitochondrion"/>
    <property type="evidence" value="ECO:0007669"/>
    <property type="project" value="TreeGrafter"/>
</dbReference>
<dbReference type="Pfam" id="PF02668">
    <property type="entry name" value="TauD"/>
    <property type="match status" value="1"/>
</dbReference>
<protein>
    <submittedName>
        <fullName evidence="12">DgyrCDS13761</fullName>
    </submittedName>
</protein>
<proteinExistence type="inferred from homology"/>
<evidence type="ECO:0000259" key="10">
    <source>
        <dbReference type="Pfam" id="PF02668"/>
    </source>
</evidence>
<dbReference type="OrthoDB" id="406634at2759"/>
<dbReference type="InterPro" id="IPR038492">
    <property type="entry name" value="GBBH-like_N_sf"/>
</dbReference>
<evidence type="ECO:0000256" key="8">
    <source>
        <dbReference type="ARBA" id="ARBA00023002"/>
    </source>
</evidence>
<dbReference type="InterPro" id="IPR003819">
    <property type="entry name" value="TauD/TfdA-like"/>
</dbReference>
<accession>A0A7I8WBQ5</accession>
<gene>
    <name evidence="12" type="ORF">DGYR_LOCUS12912</name>
</gene>
<evidence type="ECO:0000256" key="1">
    <source>
        <dbReference type="ARBA" id="ARBA00001954"/>
    </source>
</evidence>
<keyword evidence="5" id="KW-0479">Metal-binding</keyword>
<dbReference type="InterPro" id="IPR050411">
    <property type="entry name" value="AlphaKG_dependent_hydroxylases"/>
</dbReference>
<feature type="domain" description="Gamma-butyrobetaine hydroxylase-like N-terminal" evidence="11">
    <location>
        <begin position="17"/>
        <end position="98"/>
    </location>
</feature>
<evidence type="ECO:0000256" key="6">
    <source>
        <dbReference type="ARBA" id="ARBA00022873"/>
    </source>
</evidence>
<dbReference type="InterPro" id="IPR010376">
    <property type="entry name" value="GBBH-like_N"/>
</dbReference>
<dbReference type="SUPFAM" id="SSF51197">
    <property type="entry name" value="Clavaminate synthase-like"/>
    <property type="match status" value="1"/>
</dbReference>
<keyword evidence="9" id="KW-0408">Iron</keyword>
<evidence type="ECO:0000256" key="7">
    <source>
        <dbReference type="ARBA" id="ARBA00022964"/>
    </source>
</evidence>
<dbReference type="GO" id="GO:0016706">
    <property type="term" value="F:2-oxoglutarate-dependent dioxygenase activity"/>
    <property type="evidence" value="ECO:0007669"/>
    <property type="project" value="UniProtKB-ARBA"/>
</dbReference>
<keyword evidence="13" id="KW-1185">Reference proteome</keyword>
<evidence type="ECO:0000256" key="2">
    <source>
        <dbReference type="ARBA" id="ARBA00001961"/>
    </source>
</evidence>
<evidence type="ECO:0000256" key="9">
    <source>
        <dbReference type="ARBA" id="ARBA00023004"/>
    </source>
</evidence>
<keyword evidence="8" id="KW-0560">Oxidoreductase</keyword>
<dbReference type="PANTHER" id="PTHR10696:SF33">
    <property type="entry name" value="GAMMA-BUTYROBETAINE DIOXYGENASE"/>
    <property type="match status" value="1"/>
</dbReference>
<dbReference type="GO" id="GO:0045329">
    <property type="term" value="P:carnitine biosynthetic process"/>
    <property type="evidence" value="ECO:0007669"/>
    <property type="project" value="UniProtKB-UniPathway"/>
</dbReference>
<comment type="cofactor">
    <cofactor evidence="1">
        <name>Fe(2+)</name>
        <dbReference type="ChEBI" id="CHEBI:29033"/>
    </cofactor>
</comment>
<dbReference type="Pfam" id="PF06155">
    <property type="entry name" value="GBBH-like_N"/>
    <property type="match status" value="1"/>
</dbReference>
<organism evidence="12 13">
    <name type="scientific">Dimorphilus gyrociliatus</name>
    <dbReference type="NCBI Taxonomy" id="2664684"/>
    <lineage>
        <taxon>Eukaryota</taxon>
        <taxon>Metazoa</taxon>
        <taxon>Spiralia</taxon>
        <taxon>Lophotrochozoa</taxon>
        <taxon>Annelida</taxon>
        <taxon>Polychaeta</taxon>
        <taxon>Polychaeta incertae sedis</taxon>
        <taxon>Dinophilidae</taxon>
        <taxon>Dimorphilus</taxon>
    </lineage>
</organism>